<dbReference type="Proteomes" id="UP000295807">
    <property type="component" value="Unassembled WGS sequence"/>
</dbReference>
<evidence type="ECO:0000313" key="2">
    <source>
        <dbReference type="EMBL" id="TCS85635.1"/>
    </source>
</evidence>
<proteinExistence type="predicted"/>
<keyword evidence="3" id="KW-1185">Reference proteome</keyword>
<organism evidence="2 3">
    <name type="scientific">Anseongella ginsenosidimutans</name>
    <dbReference type="NCBI Taxonomy" id="496056"/>
    <lineage>
        <taxon>Bacteria</taxon>
        <taxon>Pseudomonadati</taxon>
        <taxon>Bacteroidota</taxon>
        <taxon>Sphingobacteriia</taxon>
        <taxon>Sphingobacteriales</taxon>
        <taxon>Sphingobacteriaceae</taxon>
        <taxon>Anseongella</taxon>
    </lineage>
</organism>
<feature type="transmembrane region" description="Helical" evidence="1">
    <location>
        <begin position="6"/>
        <end position="27"/>
    </location>
</feature>
<keyword evidence="1" id="KW-0812">Transmembrane</keyword>
<keyword evidence="1" id="KW-1133">Transmembrane helix</keyword>
<evidence type="ECO:0000313" key="3">
    <source>
        <dbReference type="Proteomes" id="UP000295807"/>
    </source>
</evidence>
<accession>A0A4R3KQC3</accession>
<protein>
    <submittedName>
        <fullName evidence="2">Uncharacterized protein</fullName>
    </submittedName>
</protein>
<sequence length="46" mass="5061">MQMDALTIMGCLGAALIFIGLPLADLIEGMIGERRSKRLREKNKDA</sequence>
<dbReference type="EMBL" id="SMAD01000011">
    <property type="protein sequence ID" value="TCS85635.1"/>
    <property type="molecule type" value="Genomic_DNA"/>
</dbReference>
<evidence type="ECO:0000256" key="1">
    <source>
        <dbReference type="SAM" id="Phobius"/>
    </source>
</evidence>
<comment type="caution">
    <text evidence="2">The sequence shown here is derived from an EMBL/GenBank/DDBJ whole genome shotgun (WGS) entry which is preliminary data.</text>
</comment>
<keyword evidence="1" id="KW-0472">Membrane</keyword>
<dbReference type="AlphaFoldDB" id="A0A4R3KQC3"/>
<reference evidence="2 3" key="1">
    <citation type="submission" date="2019-03" db="EMBL/GenBank/DDBJ databases">
        <title>Genomic Encyclopedia of Type Strains, Phase IV (KMG-IV): sequencing the most valuable type-strain genomes for metagenomic binning, comparative biology and taxonomic classification.</title>
        <authorList>
            <person name="Goeker M."/>
        </authorList>
    </citation>
    <scope>NUCLEOTIDE SEQUENCE [LARGE SCALE GENOMIC DNA]</scope>
    <source>
        <strain evidence="2 3">DSM 21100</strain>
    </source>
</reference>
<gene>
    <name evidence="2" type="ORF">EDD80_11137</name>
</gene>
<name>A0A4R3KQC3_9SPHI</name>